<accession>A0A978UA05</accession>
<proteinExistence type="predicted"/>
<dbReference type="Proteomes" id="UP000813462">
    <property type="component" value="Unassembled WGS sequence"/>
</dbReference>
<dbReference type="AlphaFoldDB" id="A0A978UA05"/>
<reference evidence="2" key="1">
    <citation type="journal article" date="2021" name="Front. Plant Sci.">
        <title>Chromosome-Scale Genome Assembly for Chinese Sour Jujube and Insights Into Its Genome Evolution and Domestication Signature.</title>
        <authorList>
            <person name="Shen L.-Y."/>
            <person name="Luo H."/>
            <person name="Wang X.-L."/>
            <person name="Wang X.-M."/>
            <person name="Qiu X.-J."/>
            <person name="Liu H."/>
            <person name="Zhou S.-S."/>
            <person name="Jia K.-H."/>
            <person name="Nie S."/>
            <person name="Bao Y.-T."/>
            <person name="Zhang R.-G."/>
            <person name="Yun Q.-Z."/>
            <person name="Chai Y.-H."/>
            <person name="Lu J.-Y."/>
            <person name="Li Y."/>
            <person name="Zhao S.-W."/>
            <person name="Mao J.-F."/>
            <person name="Jia S.-G."/>
            <person name="Mao Y.-M."/>
        </authorList>
    </citation>
    <scope>NUCLEOTIDE SEQUENCE</scope>
    <source>
        <strain evidence="2">AT0</strain>
        <tissue evidence="2">Leaf</tissue>
    </source>
</reference>
<evidence type="ECO:0000256" key="1">
    <source>
        <dbReference type="SAM" id="MobiDB-lite"/>
    </source>
</evidence>
<feature type="region of interest" description="Disordered" evidence="1">
    <location>
        <begin position="25"/>
        <end position="80"/>
    </location>
</feature>
<comment type="caution">
    <text evidence="2">The sequence shown here is derived from an EMBL/GenBank/DDBJ whole genome shotgun (WGS) entry which is preliminary data.</text>
</comment>
<gene>
    <name evidence="2" type="ORF">FEM48_ZijujUnG0007700</name>
</gene>
<evidence type="ECO:0000313" key="2">
    <source>
        <dbReference type="EMBL" id="KAH7511498.1"/>
    </source>
</evidence>
<evidence type="ECO:0000313" key="3">
    <source>
        <dbReference type="Proteomes" id="UP000813462"/>
    </source>
</evidence>
<feature type="compositionally biased region" description="Basic and acidic residues" evidence="1">
    <location>
        <begin position="25"/>
        <end position="37"/>
    </location>
</feature>
<name>A0A978UA05_ZIZJJ</name>
<sequence length="149" mass="17006">MFVLNTPKNPLSLLAVTDKWREREREREVNLVKDKGLAKAKRRRDADNGGGDEPQPSSGKRPQIVETKPSQPSNKMNLFRNGVSDEELLLELQAAVDQKVAALGKSCVNSVVELLNRFKDIYTRLKELEAKTESQKTNYSQRRLLERDQ</sequence>
<protein>
    <submittedName>
        <fullName evidence="2">Uncharacterized protein</fullName>
    </submittedName>
</protein>
<organism evidence="2 3">
    <name type="scientific">Ziziphus jujuba var. spinosa</name>
    <dbReference type="NCBI Taxonomy" id="714518"/>
    <lineage>
        <taxon>Eukaryota</taxon>
        <taxon>Viridiplantae</taxon>
        <taxon>Streptophyta</taxon>
        <taxon>Embryophyta</taxon>
        <taxon>Tracheophyta</taxon>
        <taxon>Spermatophyta</taxon>
        <taxon>Magnoliopsida</taxon>
        <taxon>eudicotyledons</taxon>
        <taxon>Gunneridae</taxon>
        <taxon>Pentapetalae</taxon>
        <taxon>rosids</taxon>
        <taxon>fabids</taxon>
        <taxon>Rosales</taxon>
        <taxon>Rhamnaceae</taxon>
        <taxon>Paliureae</taxon>
        <taxon>Ziziphus</taxon>
    </lineage>
</organism>
<dbReference type="EMBL" id="JAEACU010000067">
    <property type="protein sequence ID" value="KAH7511498.1"/>
    <property type="molecule type" value="Genomic_DNA"/>
</dbReference>